<protein>
    <submittedName>
        <fullName evidence="2">Uncharacterized protein</fullName>
    </submittedName>
</protein>
<evidence type="ECO:0000256" key="1">
    <source>
        <dbReference type="SAM" id="MobiDB-lite"/>
    </source>
</evidence>
<accession>A0ABU6XU51</accession>
<dbReference type="EMBL" id="JASCZI010212645">
    <property type="protein sequence ID" value="MED6199988.1"/>
    <property type="molecule type" value="Genomic_DNA"/>
</dbReference>
<feature type="compositionally biased region" description="Basic and acidic residues" evidence="1">
    <location>
        <begin position="191"/>
        <end position="212"/>
    </location>
</feature>
<feature type="compositionally biased region" description="Basic and acidic residues" evidence="1">
    <location>
        <begin position="173"/>
        <end position="184"/>
    </location>
</feature>
<evidence type="ECO:0000313" key="2">
    <source>
        <dbReference type="EMBL" id="MED6199988.1"/>
    </source>
</evidence>
<organism evidence="2 3">
    <name type="scientific">Stylosanthes scabra</name>
    <dbReference type="NCBI Taxonomy" id="79078"/>
    <lineage>
        <taxon>Eukaryota</taxon>
        <taxon>Viridiplantae</taxon>
        <taxon>Streptophyta</taxon>
        <taxon>Embryophyta</taxon>
        <taxon>Tracheophyta</taxon>
        <taxon>Spermatophyta</taxon>
        <taxon>Magnoliopsida</taxon>
        <taxon>eudicotyledons</taxon>
        <taxon>Gunneridae</taxon>
        <taxon>Pentapetalae</taxon>
        <taxon>rosids</taxon>
        <taxon>fabids</taxon>
        <taxon>Fabales</taxon>
        <taxon>Fabaceae</taxon>
        <taxon>Papilionoideae</taxon>
        <taxon>50 kb inversion clade</taxon>
        <taxon>dalbergioids sensu lato</taxon>
        <taxon>Dalbergieae</taxon>
        <taxon>Pterocarpus clade</taxon>
        <taxon>Stylosanthes</taxon>
    </lineage>
</organism>
<dbReference type="Proteomes" id="UP001341840">
    <property type="component" value="Unassembled WGS sequence"/>
</dbReference>
<feature type="compositionally biased region" description="Basic and acidic residues" evidence="1">
    <location>
        <begin position="138"/>
        <end position="148"/>
    </location>
</feature>
<comment type="caution">
    <text evidence="2">The sequence shown here is derived from an EMBL/GenBank/DDBJ whole genome shotgun (WGS) entry which is preliminary data.</text>
</comment>
<sequence>MRTILPEICWKEVENWEIEWVEMRAKLLQQPQIDPETSKSQSEQEVTIVSVEIQPEIDKDQEIKHKTINQQFSKDDLEEDPVSTHHFIFDRGRRFLPDAETRQDDWNAPEVDAARESTGKSAHRPPPKPPNFTSDGGDELRSLTHEIDGTTLGDGDEGITASNSAENSTVAKGRKDNDAADQNHGDCASEPAEHRTAPRSELQRRETGKSGQ</sequence>
<reference evidence="2 3" key="1">
    <citation type="journal article" date="2023" name="Plants (Basel)">
        <title>Bridging the Gap: Combining Genomics and Transcriptomics Approaches to Understand Stylosanthes scabra, an Orphan Legume from the Brazilian Caatinga.</title>
        <authorList>
            <person name="Ferreira-Neto J.R.C."/>
            <person name="da Silva M.D."/>
            <person name="Binneck E."/>
            <person name="de Melo N.F."/>
            <person name="da Silva R.H."/>
            <person name="de Melo A.L.T.M."/>
            <person name="Pandolfi V."/>
            <person name="Bustamante F.O."/>
            <person name="Brasileiro-Vidal A.C."/>
            <person name="Benko-Iseppon A.M."/>
        </authorList>
    </citation>
    <scope>NUCLEOTIDE SEQUENCE [LARGE SCALE GENOMIC DNA]</scope>
    <source>
        <tissue evidence="2">Leaves</tissue>
    </source>
</reference>
<feature type="region of interest" description="Disordered" evidence="1">
    <location>
        <begin position="100"/>
        <end position="212"/>
    </location>
</feature>
<keyword evidence="3" id="KW-1185">Reference proteome</keyword>
<evidence type="ECO:0000313" key="3">
    <source>
        <dbReference type="Proteomes" id="UP001341840"/>
    </source>
</evidence>
<proteinExistence type="predicted"/>
<feature type="compositionally biased region" description="Polar residues" evidence="1">
    <location>
        <begin position="160"/>
        <end position="170"/>
    </location>
</feature>
<name>A0ABU6XU51_9FABA</name>
<gene>
    <name evidence="2" type="ORF">PIB30_080997</name>
</gene>